<organism evidence="2 3">
    <name type="scientific">Trichodelitschia bisporula</name>
    <dbReference type="NCBI Taxonomy" id="703511"/>
    <lineage>
        <taxon>Eukaryota</taxon>
        <taxon>Fungi</taxon>
        <taxon>Dikarya</taxon>
        <taxon>Ascomycota</taxon>
        <taxon>Pezizomycotina</taxon>
        <taxon>Dothideomycetes</taxon>
        <taxon>Dothideomycetes incertae sedis</taxon>
        <taxon>Phaeotrichales</taxon>
        <taxon>Phaeotrichaceae</taxon>
        <taxon>Trichodelitschia</taxon>
    </lineage>
</organism>
<feature type="compositionally biased region" description="Low complexity" evidence="1">
    <location>
        <begin position="110"/>
        <end position="122"/>
    </location>
</feature>
<accession>A0A6G1HLF9</accession>
<sequence>MHVMHPLTYGSHRHTNHESPATSPHIGSTRTPIPAPIPTPNTTIALALRISAGTHHLCRNTSRGSPNQTIHNQHMPKFAQRTSIHFPYPAQPLSPRLSSRLCKSRSPIQPSAAAPTSSVSPVLHPQSGARGKSGQCGE</sequence>
<gene>
    <name evidence="2" type="ORF">EJ06DRAFT_173438</name>
</gene>
<dbReference type="EMBL" id="ML996705">
    <property type="protein sequence ID" value="KAF2396832.1"/>
    <property type="molecule type" value="Genomic_DNA"/>
</dbReference>
<evidence type="ECO:0000256" key="1">
    <source>
        <dbReference type="SAM" id="MobiDB-lite"/>
    </source>
</evidence>
<evidence type="ECO:0000313" key="2">
    <source>
        <dbReference type="EMBL" id="KAF2396832.1"/>
    </source>
</evidence>
<proteinExistence type="predicted"/>
<feature type="region of interest" description="Disordered" evidence="1">
    <location>
        <begin position="57"/>
        <end position="138"/>
    </location>
</feature>
<evidence type="ECO:0000313" key="3">
    <source>
        <dbReference type="Proteomes" id="UP000799640"/>
    </source>
</evidence>
<feature type="compositionally biased region" description="Polar residues" evidence="1">
    <location>
        <begin position="59"/>
        <end position="72"/>
    </location>
</feature>
<dbReference type="AlphaFoldDB" id="A0A6G1HLF9"/>
<feature type="compositionally biased region" description="Polar residues" evidence="1">
    <location>
        <begin position="18"/>
        <end position="28"/>
    </location>
</feature>
<feature type="region of interest" description="Disordered" evidence="1">
    <location>
        <begin position="1"/>
        <end position="36"/>
    </location>
</feature>
<name>A0A6G1HLF9_9PEZI</name>
<keyword evidence="3" id="KW-1185">Reference proteome</keyword>
<dbReference type="Proteomes" id="UP000799640">
    <property type="component" value="Unassembled WGS sequence"/>
</dbReference>
<reference evidence="2" key="1">
    <citation type="journal article" date="2020" name="Stud. Mycol.">
        <title>101 Dothideomycetes genomes: a test case for predicting lifestyles and emergence of pathogens.</title>
        <authorList>
            <person name="Haridas S."/>
            <person name="Albert R."/>
            <person name="Binder M."/>
            <person name="Bloem J."/>
            <person name="Labutti K."/>
            <person name="Salamov A."/>
            <person name="Andreopoulos B."/>
            <person name="Baker S."/>
            <person name="Barry K."/>
            <person name="Bills G."/>
            <person name="Bluhm B."/>
            <person name="Cannon C."/>
            <person name="Castanera R."/>
            <person name="Culley D."/>
            <person name="Daum C."/>
            <person name="Ezra D."/>
            <person name="Gonzalez J."/>
            <person name="Henrissat B."/>
            <person name="Kuo A."/>
            <person name="Liang C."/>
            <person name="Lipzen A."/>
            <person name="Lutzoni F."/>
            <person name="Magnuson J."/>
            <person name="Mondo S."/>
            <person name="Nolan M."/>
            <person name="Ohm R."/>
            <person name="Pangilinan J."/>
            <person name="Park H.-J."/>
            <person name="Ramirez L."/>
            <person name="Alfaro M."/>
            <person name="Sun H."/>
            <person name="Tritt A."/>
            <person name="Yoshinaga Y."/>
            <person name="Zwiers L.-H."/>
            <person name="Turgeon B."/>
            <person name="Goodwin S."/>
            <person name="Spatafora J."/>
            <person name="Crous P."/>
            <person name="Grigoriev I."/>
        </authorList>
    </citation>
    <scope>NUCLEOTIDE SEQUENCE</scope>
    <source>
        <strain evidence="2">CBS 262.69</strain>
    </source>
</reference>
<protein>
    <submittedName>
        <fullName evidence="2">Uncharacterized protein</fullName>
    </submittedName>
</protein>